<name>A0A6A5W8V0_9PLEO</name>
<evidence type="ECO:0000256" key="1">
    <source>
        <dbReference type="SAM" id="MobiDB-lite"/>
    </source>
</evidence>
<evidence type="ECO:0000313" key="7">
    <source>
        <dbReference type="Proteomes" id="UP000799779"/>
    </source>
</evidence>
<feature type="region of interest" description="Disordered" evidence="1">
    <location>
        <begin position="747"/>
        <end position="771"/>
    </location>
</feature>
<dbReference type="OrthoDB" id="5596576at2759"/>
<feature type="region of interest" description="Disordered" evidence="1">
    <location>
        <begin position="1"/>
        <end position="69"/>
    </location>
</feature>
<dbReference type="Pfam" id="PF26153">
    <property type="entry name" value="LEA-2L_5"/>
    <property type="match status" value="1"/>
</dbReference>
<dbReference type="GO" id="GO:0000329">
    <property type="term" value="C:fungal-type vacuole membrane"/>
    <property type="evidence" value="ECO:0007669"/>
    <property type="project" value="InterPro"/>
</dbReference>
<evidence type="ECO:0000259" key="3">
    <source>
        <dbReference type="Pfam" id="PF22786"/>
    </source>
</evidence>
<proteinExistence type="predicted"/>
<dbReference type="InterPro" id="IPR055011">
    <property type="entry name" value="Tag1_C"/>
</dbReference>
<evidence type="ECO:0000256" key="2">
    <source>
        <dbReference type="SAM" id="Phobius"/>
    </source>
</evidence>
<keyword evidence="2" id="KW-0812">Transmembrane</keyword>
<dbReference type="InterPro" id="IPR059066">
    <property type="entry name" value="Ig_Tag1-like_5th"/>
</dbReference>
<gene>
    <name evidence="6" type="ORF">P154DRAFT_440973</name>
</gene>
<evidence type="ECO:0008006" key="8">
    <source>
        <dbReference type="Google" id="ProtNLM"/>
    </source>
</evidence>
<evidence type="ECO:0000313" key="6">
    <source>
        <dbReference type="EMBL" id="KAF1997568.1"/>
    </source>
</evidence>
<dbReference type="Pfam" id="PF22786">
    <property type="entry name" value="Tag1_C"/>
    <property type="match status" value="1"/>
</dbReference>
<feature type="domain" description="Tag1-like fifth Ig-like" evidence="5">
    <location>
        <begin position="766"/>
        <end position="877"/>
    </location>
</feature>
<keyword evidence="7" id="KW-1185">Reference proteome</keyword>
<dbReference type="SUPFAM" id="SSF117070">
    <property type="entry name" value="LEA14-like"/>
    <property type="match status" value="1"/>
</dbReference>
<dbReference type="Pfam" id="PF26174">
    <property type="entry name" value="LEA-2_1"/>
    <property type="match status" value="1"/>
</dbReference>
<dbReference type="Pfam" id="PF26150">
    <property type="entry name" value="LEA-2_4"/>
    <property type="match status" value="1"/>
</dbReference>
<feature type="compositionally biased region" description="Acidic residues" evidence="1">
    <location>
        <begin position="50"/>
        <end position="59"/>
    </location>
</feature>
<dbReference type="PANTHER" id="PTHR35895:SF3">
    <property type="entry name" value="PRE-RRNA PROCESSING PROTEIN"/>
    <property type="match status" value="1"/>
</dbReference>
<evidence type="ECO:0000259" key="5">
    <source>
        <dbReference type="Pfam" id="PF26153"/>
    </source>
</evidence>
<dbReference type="InterPro" id="IPR059065">
    <property type="entry name" value="Ig_Tag1-like_4th"/>
</dbReference>
<dbReference type="EMBL" id="ML977612">
    <property type="protein sequence ID" value="KAF1997568.1"/>
    <property type="molecule type" value="Genomic_DNA"/>
</dbReference>
<feature type="domain" description="Tag1-like fourth Ig-like" evidence="4">
    <location>
        <begin position="619"/>
        <end position="730"/>
    </location>
</feature>
<evidence type="ECO:0000259" key="4">
    <source>
        <dbReference type="Pfam" id="PF26150"/>
    </source>
</evidence>
<dbReference type="Gene3D" id="2.60.40.1820">
    <property type="match status" value="1"/>
</dbReference>
<dbReference type="InterPro" id="IPR046368">
    <property type="entry name" value="Tag1"/>
</dbReference>
<sequence length="889" mass="96300">MDTPEEPWASSATPSSRPASPKSGRSSRTARSQTSSRATEVTPLLARDDASDDEEDETEQPPARRSLLQALTGSTAGKLSVWRKRWPSILALLLLCILAVLILLGFLATEGMEEYAMQAAEFKPTKLSLDSLTKTGVRVQVEGDFRMDASRVKKQSVRNIGRFGTWIAKEAETGAADVDVFLPDHGDVLIGTARIPGIKVSIRNGHTTHVSFLADLEPGSLDDIRTIAHDYLDGQLGDIRVKGKAAVPLQSGLIHLGKQLIEESVVFGGNKLPALPKYNITRLNIREADKGHKGMGADASLLITNEFPLDFTVPPVSVNVLVDGCSPSDEHIMLGTAETESLHIEPKTDLNVNVTGRVEKLPEALTEACPNSAKSPLDSLLGDYMHGEAATIYINCCNFPDPETPQWTRDLLKDITVPVPFTGREMGDLIKNFSLTDVEFFLPEFFADPDSPEASPRISAVVNVLIGLPSEMNFRLGVDRVMAVADVFYHKKKLGVLRLDKWQKANSTRIEAHGEEGPSLLVSSDVKKAPLDVTDSDVFEEVLQAVIMGEPLLLTVKAAVSVGVDTPVGKFAVRDIPAEGVVPIKRSRRANVHRSAIGGGKPGHGDKKKNPMSAINLKLGNLSILDTSRSSITFGALINFTNPTNYSATVPYFNINLLVNETIIAQATTENIRVLPGNNTNVPITAVWDPLTHGGEDGRLLGAEFLSQYISSFNTSLTIQTHDNTIPAQPFIGRVLSKFPLTFPTPGLHSKAPSDDPEDPEDPDKDKDSPHFIQDATMHILSSTALFILASPFSTTTLYITNLNATAFYEGNPSGTILYELPFAVPPGLSETPRLPVDWSFGSVGYEAIKKALGGTLRLSAFAHVGIRIGEWKETVWFKGGGIGAHVRL</sequence>
<protein>
    <recommendedName>
        <fullName evidence="8">Pre-rrna processing protein</fullName>
    </recommendedName>
</protein>
<feature type="compositionally biased region" description="Low complexity" evidence="1">
    <location>
        <begin position="9"/>
        <end position="39"/>
    </location>
</feature>
<dbReference type="PANTHER" id="PTHR35895">
    <property type="entry name" value="CHROMOSOME 16, WHOLE GENOME SHOTGUN SEQUENCE"/>
    <property type="match status" value="1"/>
</dbReference>
<feature type="transmembrane region" description="Helical" evidence="2">
    <location>
        <begin position="88"/>
        <end position="108"/>
    </location>
</feature>
<keyword evidence="2" id="KW-0472">Membrane</keyword>
<keyword evidence="2" id="KW-1133">Transmembrane helix</keyword>
<dbReference type="Proteomes" id="UP000799779">
    <property type="component" value="Unassembled WGS sequence"/>
</dbReference>
<reference evidence="6" key="1">
    <citation type="journal article" date="2020" name="Stud. Mycol.">
        <title>101 Dothideomycetes genomes: a test case for predicting lifestyles and emergence of pathogens.</title>
        <authorList>
            <person name="Haridas S."/>
            <person name="Albert R."/>
            <person name="Binder M."/>
            <person name="Bloem J."/>
            <person name="Labutti K."/>
            <person name="Salamov A."/>
            <person name="Andreopoulos B."/>
            <person name="Baker S."/>
            <person name="Barry K."/>
            <person name="Bills G."/>
            <person name="Bluhm B."/>
            <person name="Cannon C."/>
            <person name="Castanera R."/>
            <person name="Culley D."/>
            <person name="Daum C."/>
            <person name="Ezra D."/>
            <person name="Gonzalez J."/>
            <person name="Henrissat B."/>
            <person name="Kuo A."/>
            <person name="Liang C."/>
            <person name="Lipzen A."/>
            <person name="Lutzoni F."/>
            <person name="Magnuson J."/>
            <person name="Mondo S."/>
            <person name="Nolan M."/>
            <person name="Ohm R."/>
            <person name="Pangilinan J."/>
            <person name="Park H.-J."/>
            <person name="Ramirez L."/>
            <person name="Alfaro M."/>
            <person name="Sun H."/>
            <person name="Tritt A."/>
            <person name="Yoshinaga Y."/>
            <person name="Zwiers L.-H."/>
            <person name="Turgeon B."/>
            <person name="Goodwin S."/>
            <person name="Spatafora J."/>
            <person name="Crous P."/>
            <person name="Grigoriev I."/>
        </authorList>
    </citation>
    <scope>NUCLEOTIDE SEQUENCE</scope>
    <source>
        <strain evidence="6">CBS 123094</strain>
    </source>
</reference>
<dbReference type="AlphaFoldDB" id="A0A6A5W8V0"/>
<organism evidence="6 7">
    <name type="scientific">Amniculicola lignicola CBS 123094</name>
    <dbReference type="NCBI Taxonomy" id="1392246"/>
    <lineage>
        <taxon>Eukaryota</taxon>
        <taxon>Fungi</taxon>
        <taxon>Dikarya</taxon>
        <taxon>Ascomycota</taxon>
        <taxon>Pezizomycotina</taxon>
        <taxon>Dothideomycetes</taxon>
        <taxon>Pleosporomycetidae</taxon>
        <taxon>Pleosporales</taxon>
        <taxon>Amniculicolaceae</taxon>
        <taxon>Amniculicola</taxon>
    </lineage>
</organism>
<feature type="domain" description="Tag1 C-terminal" evidence="3">
    <location>
        <begin position="472"/>
        <end position="585"/>
    </location>
</feature>
<accession>A0A6A5W8V0</accession>